<accession>A0ABY6U2X5</accession>
<organism evidence="2 3">
    <name type="scientific">Bionectria ochroleuca</name>
    <name type="common">Gliocladium roseum</name>
    <dbReference type="NCBI Taxonomy" id="29856"/>
    <lineage>
        <taxon>Eukaryota</taxon>
        <taxon>Fungi</taxon>
        <taxon>Dikarya</taxon>
        <taxon>Ascomycota</taxon>
        <taxon>Pezizomycotina</taxon>
        <taxon>Sordariomycetes</taxon>
        <taxon>Hypocreomycetidae</taxon>
        <taxon>Hypocreales</taxon>
        <taxon>Bionectriaceae</taxon>
        <taxon>Clonostachys</taxon>
    </lineage>
</organism>
<name>A0ABY6U2X5_BIOOC</name>
<gene>
    <name evidence="2" type="ORF">CLO192961_LOCUS143147</name>
</gene>
<comment type="caution">
    <text evidence="2">The sequence shown here is derived from an EMBL/GenBank/DDBJ whole genome shotgun (WGS) entry which is preliminary data.</text>
</comment>
<reference evidence="2 3" key="1">
    <citation type="submission" date="2019-06" db="EMBL/GenBank/DDBJ databases">
        <authorList>
            <person name="Broberg M."/>
        </authorList>
    </citation>
    <scope>NUCLEOTIDE SEQUENCE [LARGE SCALE GENOMIC DNA]</scope>
</reference>
<dbReference type="Proteomes" id="UP000766486">
    <property type="component" value="Unassembled WGS sequence"/>
</dbReference>
<protein>
    <recommendedName>
        <fullName evidence="1">Heterokaryon incompatibility domain-containing protein</fullName>
    </recommendedName>
</protein>
<evidence type="ECO:0000313" key="3">
    <source>
        <dbReference type="Proteomes" id="UP000766486"/>
    </source>
</evidence>
<dbReference type="EMBL" id="CABFNS010000720">
    <property type="protein sequence ID" value="VUC24491.1"/>
    <property type="molecule type" value="Genomic_DNA"/>
</dbReference>
<feature type="domain" description="Heterokaryon incompatibility" evidence="1">
    <location>
        <begin position="119"/>
        <end position="263"/>
    </location>
</feature>
<dbReference type="PANTHER" id="PTHR33112">
    <property type="entry name" value="DOMAIN PROTEIN, PUTATIVE-RELATED"/>
    <property type="match status" value="1"/>
</dbReference>
<dbReference type="Pfam" id="PF06985">
    <property type="entry name" value="HET"/>
    <property type="match status" value="1"/>
</dbReference>
<dbReference type="PANTHER" id="PTHR33112:SF9">
    <property type="entry name" value="HETEROKARYON INCOMPATIBILITY DOMAIN-CONTAINING PROTEIN"/>
    <property type="match status" value="1"/>
</dbReference>
<proteinExistence type="predicted"/>
<sequence length="528" mass="59877">MHTTTELRQKPPQPEAVCFVVNCSSNGQTVHQRWLKTFTLFASEEDNAASLIPIRPPITEVGSEAALRKARQMLETCRNTHESCPTFHLNPLPTRAIDVGANNGEIKLHCASFGEEHAYTALSYCWGGPQPVLLTMENLEHMTERVHYELLPQTIKDAIKVTRSLGIRYLWVDAICIIQDEDEEAKSKEIGQMGKIYKNAAVTIFAASAGSAADGFLHSRPTLVSSSLPLRCADGTLGVVHLAIGESHNIMGRLVSRGWTLQETLLSPRKLVYGEKELVWDCETNKEPKIPSSYYELASSFRHLPPETFVRDGAIVTPSTANRVWCSLLNEYAKRQLSFPEDRLAAVMGVIAELKPIFRDECLHGLWRQNFVSQLSWFRDHASHDLDADAILECAPEWSWASRVFPIDFVLFEPDATDEWQIIDRRLMLHRKLRPGRDVPRGSNPQWQIHYDFLDPREPYQSDYFCLEHNGMEVYYLCLCEHTAGNNEVTMAVVQVEEESVFRRVGIVINQSSTSWFEGVHPQKVTLI</sequence>
<keyword evidence="3" id="KW-1185">Reference proteome</keyword>
<dbReference type="InterPro" id="IPR010730">
    <property type="entry name" value="HET"/>
</dbReference>
<evidence type="ECO:0000313" key="2">
    <source>
        <dbReference type="EMBL" id="VUC24491.1"/>
    </source>
</evidence>
<evidence type="ECO:0000259" key="1">
    <source>
        <dbReference type="Pfam" id="PF06985"/>
    </source>
</evidence>